<dbReference type="Pfam" id="PF19302">
    <property type="entry name" value="DUF5915"/>
    <property type="match status" value="1"/>
</dbReference>
<dbReference type="InterPro" id="IPR023586">
    <property type="entry name" value="Ile-tRNA-ligase_type2"/>
</dbReference>
<dbReference type="GO" id="GO:0005524">
    <property type="term" value="F:ATP binding"/>
    <property type="evidence" value="ECO:0007669"/>
    <property type="project" value="UniProtKB-KW"/>
</dbReference>
<dbReference type="GO" id="GO:0004822">
    <property type="term" value="F:isoleucine-tRNA ligase activity"/>
    <property type="evidence" value="ECO:0007669"/>
    <property type="project" value="UniProtKB-EC"/>
</dbReference>
<dbReference type="PANTHER" id="PTHR42780">
    <property type="entry name" value="SOLEUCYL-TRNA SYNTHETASE"/>
    <property type="match status" value="1"/>
</dbReference>
<dbReference type="GO" id="GO:0006428">
    <property type="term" value="P:isoleucyl-tRNA aminoacylation"/>
    <property type="evidence" value="ECO:0007669"/>
    <property type="project" value="TreeGrafter"/>
</dbReference>
<sequence>YELLLKANSEHSSVFDNNKGIVILSTELNDELILEGLARDIVRLIQETRKQADFHISDRIRVIIKTEDEKIKEAITTWNEYIKEQTLSLSLEVNVEIGTDFYFKGYQDLTVGIKLIKLQS</sequence>
<evidence type="ECO:0000256" key="4">
    <source>
        <dbReference type="ARBA" id="ARBA00023146"/>
    </source>
</evidence>
<evidence type="ECO:0000256" key="3">
    <source>
        <dbReference type="ARBA" id="ARBA00022840"/>
    </source>
</evidence>
<keyword evidence="3" id="KW-0067">ATP-binding</keyword>
<reference evidence="5" key="1">
    <citation type="submission" date="2019-07" db="EMBL/GenBank/DDBJ databases">
        <title>Genome assemblies of Wolbachia strains wAlbA and wAlbB in wild caught Aedes albopictus specimens.</title>
        <authorList>
            <person name="Kulkarni A."/>
            <person name="Yu W."/>
            <person name="Xue R.-D."/>
            <person name="Ma Y."/>
            <person name="Xu J."/>
        </authorList>
    </citation>
    <scope>NUCLEOTIDE SEQUENCE</scope>
    <source>
        <strain evidence="5">HN2016</strain>
    </source>
</reference>
<organism evidence="5">
    <name type="scientific">Wolbachia pipientis</name>
    <dbReference type="NCBI Taxonomy" id="955"/>
    <lineage>
        <taxon>Bacteria</taxon>
        <taxon>Pseudomonadati</taxon>
        <taxon>Pseudomonadota</taxon>
        <taxon>Alphaproteobacteria</taxon>
        <taxon>Rickettsiales</taxon>
        <taxon>Anaplasmataceae</taxon>
        <taxon>Wolbachieae</taxon>
        <taxon>Wolbachia</taxon>
    </lineage>
</organism>
<dbReference type="PANTHER" id="PTHR42780:SF1">
    <property type="entry name" value="ISOLEUCINE--TRNA LIGASE, CYTOPLASMIC"/>
    <property type="match status" value="1"/>
</dbReference>
<dbReference type="InterPro" id="IPR009080">
    <property type="entry name" value="tRNAsynth_Ia_anticodon-bd"/>
</dbReference>
<keyword evidence="2" id="KW-0547">Nucleotide-binding</keyword>
<dbReference type="SUPFAM" id="SSF47323">
    <property type="entry name" value="Anticodon-binding domain of a subclass of class I aminoacyl-tRNA synthetases"/>
    <property type="match status" value="1"/>
</dbReference>
<evidence type="ECO:0000256" key="1">
    <source>
        <dbReference type="ARBA" id="ARBA00022598"/>
    </source>
</evidence>
<dbReference type="EC" id="6.1.1.5" evidence="5"/>
<comment type="caution">
    <text evidence="5">The sequence shown here is derived from an EMBL/GenBank/DDBJ whole genome shotgun (WGS) entry which is preliminary data.</text>
</comment>
<gene>
    <name evidence="5" type="primary">ileS</name>
    <name evidence="5" type="ORF">COM42_004085</name>
</gene>
<keyword evidence="4" id="KW-0030">Aminoacyl-tRNA synthetase</keyword>
<proteinExistence type="predicted"/>
<feature type="non-terminal residue" evidence="5">
    <location>
        <position position="1"/>
    </location>
</feature>
<dbReference type="AlphaFoldDB" id="A0A6C1U3R2"/>
<accession>A0A6C1U3R2</accession>
<evidence type="ECO:0000256" key="2">
    <source>
        <dbReference type="ARBA" id="ARBA00022741"/>
    </source>
</evidence>
<name>A0A6C1U3R2_WOLPI</name>
<dbReference type="Proteomes" id="UP000218080">
    <property type="component" value="Unassembled WGS sequence"/>
</dbReference>
<evidence type="ECO:0000313" key="5">
    <source>
        <dbReference type="EMBL" id="TVS94400.1"/>
    </source>
</evidence>
<dbReference type="EMBL" id="NWVJ02000224">
    <property type="protein sequence ID" value="TVS94400.1"/>
    <property type="molecule type" value="Genomic_DNA"/>
</dbReference>
<keyword evidence="1 5" id="KW-0436">Ligase</keyword>
<protein>
    <submittedName>
        <fullName evidence="5">Isoleucine--tRNA ligase</fullName>
        <ecNumber evidence="5">6.1.1.5</ecNumber>
    </submittedName>
</protein>